<organism evidence="1">
    <name type="scientific">Arundo donax</name>
    <name type="common">Giant reed</name>
    <name type="synonym">Donax arundinaceus</name>
    <dbReference type="NCBI Taxonomy" id="35708"/>
    <lineage>
        <taxon>Eukaryota</taxon>
        <taxon>Viridiplantae</taxon>
        <taxon>Streptophyta</taxon>
        <taxon>Embryophyta</taxon>
        <taxon>Tracheophyta</taxon>
        <taxon>Spermatophyta</taxon>
        <taxon>Magnoliopsida</taxon>
        <taxon>Liliopsida</taxon>
        <taxon>Poales</taxon>
        <taxon>Poaceae</taxon>
        <taxon>PACMAD clade</taxon>
        <taxon>Arundinoideae</taxon>
        <taxon>Arundineae</taxon>
        <taxon>Arundo</taxon>
    </lineage>
</organism>
<evidence type="ECO:0000313" key="1">
    <source>
        <dbReference type="EMBL" id="JAD46822.1"/>
    </source>
</evidence>
<accession>A0A0A9AI89</accession>
<protein>
    <submittedName>
        <fullName evidence="1">Uncharacterized protein</fullName>
    </submittedName>
</protein>
<dbReference type="AlphaFoldDB" id="A0A0A9AI89"/>
<proteinExistence type="predicted"/>
<reference evidence="1" key="2">
    <citation type="journal article" date="2015" name="Data Brief">
        <title>Shoot transcriptome of the giant reed, Arundo donax.</title>
        <authorList>
            <person name="Barrero R.A."/>
            <person name="Guerrero F.D."/>
            <person name="Moolhuijzen P."/>
            <person name="Goolsby J.A."/>
            <person name="Tidwell J."/>
            <person name="Bellgard S.E."/>
            <person name="Bellgard M.I."/>
        </authorList>
    </citation>
    <scope>NUCLEOTIDE SEQUENCE</scope>
    <source>
        <tissue evidence="1">Shoot tissue taken approximately 20 cm above the soil surface</tissue>
    </source>
</reference>
<dbReference type="EMBL" id="GBRH01251073">
    <property type="protein sequence ID" value="JAD46822.1"/>
    <property type="molecule type" value="Transcribed_RNA"/>
</dbReference>
<name>A0A0A9AI89_ARUDO</name>
<sequence>MSARASSAVSTANGSLELYLQAKPCGTRGKIFTK</sequence>
<reference evidence="1" key="1">
    <citation type="submission" date="2014-09" db="EMBL/GenBank/DDBJ databases">
        <authorList>
            <person name="Magalhaes I.L.F."/>
            <person name="Oliveira U."/>
            <person name="Santos F.R."/>
            <person name="Vidigal T.H.D.A."/>
            <person name="Brescovit A.D."/>
            <person name="Santos A.J."/>
        </authorList>
    </citation>
    <scope>NUCLEOTIDE SEQUENCE</scope>
    <source>
        <tissue evidence="1">Shoot tissue taken approximately 20 cm above the soil surface</tissue>
    </source>
</reference>